<reference evidence="1" key="1">
    <citation type="submission" date="2021-02" db="EMBL/GenBank/DDBJ databases">
        <authorList>
            <person name="Dougan E. K."/>
            <person name="Rhodes N."/>
            <person name="Thang M."/>
            <person name="Chan C."/>
        </authorList>
    </citation>
    <scope>NUCLEOTIDE SEQUENCE</scope>
</reference>
<sequence>SWIRRANPTMGLLRTVRCFSGKEVAMDVDEEHATVTELRQQVAASLGLLQVNSGRLLSGKGGGQCIASNRAVADLLGLCADIVVPTKSFKQVAMLQPWSLECEAEGPLHLGIFEDKETEAAQADGPRLQLWDVHAISFLETRYGAGYILFGSDP</sequence>
<dbReference type="Proteomes" id="UP000626109">
    <property type="component" value="Unassembled WGS sequence"/>
</dbReference>
<dbReference type="AlphaFoldDB" id="A0A813GDF3"/>
<accession>A0A813GDF3</accession>
<organism evidence="1 2">
    <name type="scientific">Polarella glacialis</name>
    <name type="common">Dinoflagellate</name>
    <dbReference type="NCBI Taxonomy" id="89957"/>
    <lineage>
        <taxon>Eukaryota</taxon>
        <taxon>Sar</taxon>
        <taxon>Alveolata</taxon>
        <taxon>Dinophyceae</taxon>
        <taxon>Suessiales</taxon>
        <taxon>Suessiaceae</taxon>
        <taxon>Polarella</taxon>
    </lineage>
</organism>
<feature type="non-terminal residue" evidence="1">
    <location>
        <position position="1"/>
    </location>
</feature>
<evidence type="ECO:0000313" key="1">
    <source>
        <dbReference type="EMBL" id="CAE8625174.1"/>
    </source>
</evidence>
<gene>
    <name evidence="1" type="ORF">PGLA2088_LOCUS411</name>
</gene>
<evidence type="ECO:0000313" key="2">
    <source>
        <dbReference type="Proteomes" id="UP000626109"/>
    </source>
</evidence>
<proteinExistence type="predicted"/>
<dbReference type="EMBL" id="CAJNNW010000247">
    <property type="protein sequence ID" value="CAE8625174.1"/>
    <property type="molecule type" value="Genomic_DNA"/>
</dbReference>
<protein>
    <submittedName>
        <fullName evidence="1">Uncharacterized protein</fullName>
    </submittedName>
</protein>
<name>A0A813GDF3_POLGL</name>
<comment type="caution">
    <text evidence="1">The sequence shown here is derived from an EMBL/GenBank/DDBJ whole genome shotgun (WGS) entry which is preliminary data.</text>
</comment>